<sequence>MASSTAPRPPPKFYDLEVTVVSAKHLKNVNWRNGDLKPYVILWVDPDRRQATKPDDSGSSRPVWNERFVFPLNLAPRDCTLTLEVFHSKPSETPKPLVGALQSDLRDIFVESDDPSIRLREFELMRPSGRLHGKIRLKFRLIERPAENYHPAPPSGYYYSSAPPPPMPYRGYSTAPYSSIPPPSFSPPLPPPPQPYYPYSEPSSGYYSPYYAHPPPPRPFSERQSSLGGPGPSAPVDYTPYDYHKRNGAKPGVGMVTGLAIGAVAGSLGGLALDESVKYEEEKIAERVENDLASTARSDRYGDYRSDY</sequence>
<gene>
    <name evidence="3" type="ORF">CASFOL_008321</name>
</gene>
<feature type="region of interest" description="Disordered" evidence="1">
    <location>
        <begin position="210"/>
        <end position="239"/>
    </location>
</feature>
<dbReference type="InterPro" id="IPR000008">
    <property type="entry name" value="C2_dom"/>
</dbReference>
<feature type="domain" description="C2" evidence="2">
    <location>
        <begin position="1"/>
        <end position="119"/>
    </location>
</feature>
<dbReference type="PROSITE" id="PS50004">
    <property type="entry name" value="C2"/>
    <property type="match status" value="1"/>
</dbReference>
<evidence type="ECO:0000256" key="1">
    <source>
        <dbReference type="SAM" id="MobiDB-lite"/>
    </source>
</evidence>
<reference evidence="4" key="1">
    <citation type="journal article" date="2024" name="IScience">
        <title>Strigolactones Initiate the Formation of Haustorium-like Structures in Castilleja.</title>
        <authorList>
            <person name="Buerger M."/>
            <person name="Peterson D."/>
            <person name="Chory J."/>
        </authorList>
    </citation>
    <scope>NUCLEOTIDE SEQUENCE [LARGE SCALE GENOMIC DNA]</scope>
</reference>
<evidence type="ECO:0000259" key="2">
    <source>
        <dbReference type="PROSITE" id="PS50004"/>
    </source>
</evidence>
<dbReference type="SMART" id="SM00239">
    <property type="entry name" value="C2"/>
    <property type="match status" value="1"/>
</dbReference>
<dbReference type="AlphaFoldDB" id="A0ABD3DYL6"/>
<dbReference type="PANTHER" id="PTHR32246">
    <property type="entry name" value="INGRESSION PROTEIN FIC1"/>
    <property type="match status" value="1"/>
</dbReference>
<dbReference type="PANTHER" id="PTHR32246:SF68">
    <property type="entry name" value="OS01G0853800 PROTEIN"/>
    <property type="match status" value="1"/>
</dbReference>
<dbReference type="SUPFAM" id="SSF49562">
    <property type="entry name" value="C2 domain (Calcium/lipid-binding domain, CaLB)"/>
    <property type="match status" value="1"/>
</dbReference>
<dbReference type="Pfam" id="PF00168">
    <property type="entry name" value="C2"/>
    <property type="match status" value="1"/>
</dbReference>
<organism evidence="3 4">
    <name type="scientific">Castilleja foliolosa</name>
    <dbReference type="NCBI Taxonomy" id="1961234"/>
    <lineage>
        <taxon>Eukaryota</taxon>
        <taxon>Viridiplantae</taxon>
        <taxon>Streptophyta</taxon>
        <taxon>Embryophyta</taxon>
        <taxon>Tracheophyta</taxon>
        <taxon>Spermatophyta</taxon>
        <taxon>Magnoliopsida</taxon>
        <taxon>eudicotyledons</taxon>
        <taxon>Gunneridae</taxon>
        <taxon>Pentapetalae</taxon>
        <taxon>asterids</taxon>
        <taxon>lamiids</taxon>
        <taxon>Lamiales</taxon>
        <taxon>Orobanchaceae</taxon>
        <taxon>Pedicularideae</taxon>
        <taxon>Castillejinae</taxon>
        <taxon>Castilleja</taxon>
    </lineage>
</organism>
<evidence type="ECO:0000313" key="3">
    <source>
        <dbReference type="EMBL" id="KAL3647353.1"/>
    </source>
</evidence>
<evidence type="ECO:0000313" key="4">
    <source>
        <dbReference type="Proteomes" id="UP001632038"/>
    </source>
</evidence>
<proteinExistence type="predicted"/>
<dbReference type="EMBL" id="JAVIJP010000009">
    <property type="protein sequence ID" value="KAL3647353.1"/>
    <property type="molecule type" value="Genomic_DNA"/>
</dbReference>
<protein>
    <recommendedName>
        <fullName evidence="2">C2 domain-containing protein</fullName>
    </recommendedName>
</protein>
<dbReference type="InterPro" id="IPR044750">
    <property type="entry name" value="C2_SRC2/BAP"/>
</dbReference>
<dbReference type="InterPro" id="IPR035892">
    <property type="entry name" value="C2_domain_sf"/>
</dbReference>
<accession>A0ABD3DYL6</accession>
<keyword evidence="4" id="KW-1185">Reference proteome</keyword>
<dbReference type="Proteomes" id="UP001632038">
    <property type="component" value="Unassembled WGS sequence"/>
</dbReference>
<dbReference type="Gene3D" id="2.60.40.150">
    <property type="entry name" value="C2 domain"/>
    <property type="match status" value="1"/>
</dbReference>
<comment type="caution">
    <text evidence="3">The sequence shown here is derived from an EMBL/GenBank/DDBJ whole genome shotgun (WGS) entry which is preliminary data.</text>
</comment>
<dbReference type="CDD" id="cd04051">
    <property type="entry name" value="C2_SRC2_like"/>
    <property type="match status" value="1"/>
</dbReference>
<name>A0ABD3DYL6_9LAMI</name>